<reference evidence="3" key="3">
    <citation type="submission" date="2017-02" db="EMBL/GenBank/DDBJ databases">
        <authorList>
            <person name="Peterson S.W."/>
        </authorList>
    </citation>
    <scope>NUCLEOTIDE SEQUENCE [LARGE SCALE GENOMIC DNA]</scope>
    <source>
        <strain evidence="3">VKM Ac-2052</strain>
    </source>
</reference>
<evidence type="ECO:0000313" key="5">
    <source>
        <dbReference type="Proteomes" id="UP000189735"/>
    </source>
</evidence>
<reference evidence="5" key="4">
    <citation type="submission" date="2017-02" db="EMBL/GenBank/DDBJ databases">
        <authorList>
            <person name="Varghese N."/>
            <person name="Submissions S."/>
        </authorList>
    </citation>
    <scope>NUCLEOTIDE SEQUENCE [LARGE SCALE GENOMIC DNA]</scope>
    <source>
        <strain evidence="5">VKM Ac-2052</strain>
    </source>
</reference>
<keyword evidence="1" id="KW-0472">Membrane</keyword>
<evidence type="ECO:0000256" key="1">
    <source>
        <dbReference type="SAM" id="Phobius"/>
    </source>
</evidence>
<accession>A0A1T4WQZ7</accession>
<dbReference type="EMBL" id="FUYG01000001">
    <property type="protein sequence ID" value="SKA79773.1"/>
    <property type="molecule type" value="Genomic_DNA"/>
</dbReference>
<evidence type="ECO:0000313" key="3">
    <source>
        <dbReference type="EMBL" id="SKA79773.1"/>
    </source>
</evidence>
<dbReference type="Proteomes" id="UP000189735">
    <property type="component" value="Unassembled WGS sequence"/>
</dbReference>
<dbReference type="AlphaFoldDB" id="A0A1T4WQZ7"/>
<name>A0A1T4WQZ7_9MICO</name>
<feature type="transmembrane region" description="Helical" evidence="1">
    <location>
        <begin position="86"/>
        <end position="110"/>
    </location>
</feature>
<evidence type="ECO:0000313" key="4">
    <source>
        <dbReference type="Proteomes" id="UP000032503"/>
    </source>
</evidence>
<proteinExistence type="predicted"/>
<keyword evidence="4" id="KW-1185">Reference proteome</keyword>
<organism evidence="3 5">
    <name type="scientific">Agreia bicolorata</name>
    <dbReference type="NCBI Taxonomy" id="110935"/>
    <lineage>
        <taxon>Bacteria</taxon>
        <taxon>Bacillati</taxon>
        <taxon>Actinomycetota</taxon>
        <taxon>Actinomycetes</taxon>
        <taxon>Micrococcales</taxon>
        <taxon>Microbacteriaceae</taxon>
        <taxon>Agreia</taxon>
    </lineage>
</organism>
<gene>
    <name evidence="3" type="ORF">SAMN06295879_0122</name>
    <name evidence="2" type="ORF">TZ00_07295</name>
</gene>
<protein>
    <submittedName>
        <fullName evidence="3">Uncharacterized protein</fullName>
    </submittedName>
</protein>
<reference evidence="2" key="2">
    <citation type="submission" date="2015-02" db="EMBL/GenBank/DDBJ databases">
        <authorList>
            <person name="Vasilyev I.Y."/>
            <person name="Siniagina M.N."/>
            <person name="Malanin S.Y."/>
            <person name="Boulygina E.A."/>
            <person name="Grygoryeva T.V."/>
            <person name="Yarullina D.R."/>
            <person name="Ilinskaya O.N."/>
        </authorList>
    </citation>
    <scope>NUCLEOTIDE SEQUENCE</scope>
    <source>
        <strain evidence="2">VKM Ac-1804</strain>
    </source>
</reference>
<reference evidence="2 4" key="1">
    <citation type="journal article" date="2001" name="Int. J. Syst. Evol. Microbiol.">
        <title>Agreia bicolorata gen. nov., sp. nov., to accommodate actinobacteria isolated from narrow reed grass infected by the nematode Heteroanguina graminophila.</title>
        <authorList>
            <person name="Evtushenko L.I."/>
            <person name="Dorofeeva L.V."/>
            <person name="Dobrovolskaya T.G."/>
            <person name="Streshinskaya G.M."/>
            <person name="Subbotin S.A."/>
            <person name="Tiedje J.M."/>
        </authorList>
    </citation>
    <scope>NUCLEOTIDE SEQUENCE [LARGE SCALE GENOMIC DNA]</scope>
    <source>
        <strain evidence="2 4">VKM Ac-1804</strain>
    </source>
</reference>
<dbReference type="Proteomes" id="UP000032503">
    <property type="component" value="Unassembled WGS sequence"/>
</dbReference>
<evidence type="ECO:0000313" key="2">
    <source>
        <dbReference type="EMBL" id="KJC64273.1"/>
    </source>
</evidence>
<dbReference type="EMBL" id="JYFC01000003">
    <property type="protein sequence ID" value="KJC64273.1"/>
    <property type="molecule type" value="Genomic_DNA"/>
</dbReference>
<keyword evidence="1" id="KW-0812">Transmembrane</keyword>
<keyword evidence="1" id="KW-1133">Transmembrane helix</keyword>
<dbReference type="RefSeq" id="WP_044440587.1">
    <property type="nucleotide sequence ID" value="NZ_FUYG01000001.1"/>
</dbReference>
<sequence>MISAPTINRPAIESTGQALGLFTWLSPGTTLWVASCEGNFAGFVEFTDGCYSATDARGALIASYSTLGQAQNAVERATQRTSTTTMLVYVAVGTGAIALSAFAIGLSLIAHT</sequence>